<name>E1QYX7_OLSUV</name>
<accession>E1QYX7</accession>
<dbReference type="AlphaFoldDB" id="E1QYX7"/>
<dbReference type="Gene3D" id="2.60.40.1080">
    <property type="match status" value="1"/>
</dbReference>
<evidence type="ECO:0000313" key="5">
    <source>
        <dbReference type="Proteomes" id="UP000000333"/>
    </source>
</evidence>
<feature type="region of interest" description="Disordered" evidence="1">
    <location>
        <begin position="85"/>
        <end position="120"/>
    </location>
</feature>
<organism evidence="4 5">
    <name type="scientific">Olsenella uli (strain ATCC 49627 / DSM 7084 / CCUG 31166 / CIP 109912 / JCM 12494 / LMG 11480 / NCIMB 702895 / VPI D76D-27C)</name>
    <name type="common">Lactobacillus uli</name>
    <dbReference type="NCBI Taxonomy" id="633147"/>
    <lineage>
        <taxon>Bacteria</taxon>
        <taxon>Bacillati</taxon>
        <taxon>Actinomycetota</taxon>
        <taxon>Coriobacteriia</taxon>
        <taxon>Coriobacteriales</taxon>
        <taxon>Atopobiaceae</taxon>
        <taxon>Olsenella</taxon>
    </lineage>
</organism>
<dbReference type="PATRIC" id="fig|633147.7.peg.1084"/>
<evidence type="ECO:0000259" key="3">
    <source>
        <dbReference type="Pfam" id="PF02368"/>
    </source>
</evidence>
<evidence type="ECO:0000313" key="4">
    <source>
        <dbReference type="EMBL" id="ADK67591.1"/>
    </source>
</evidence>
<dbReference type="GeneID" id="78511914"/>
<feature type="compositionally biased region" description="Acidic residues" evidence="1">
    <location>
        <begin position="85"/>
        <end position="100"/>
    </location>
</feature>
<proteinExistence type="predicted"/>
<protein>
    <submittedName>
        <fullName evidence="4">Ig domain protein group 2 domain protein</fullName>
    </submittedName>
</protein>
<dbReference type="STRING" id="633147.Olsu_0473"/>
<dbReference type="eggNOG" id="COG5492">
    <property type="taxonomic scope" value="Bacteria"/>
</dbReference>
<feature type="compositionally biased region" description="Basic and acidic residues" evidence="1">
    <location>
        <begin position="101"/>
        <end position="115"/>
    </location>
</feature>
<keyword evidence="2" id="KW-1133">Transmembrane helix</keyword>
<dbReference type="SUPFAM" id="SSF49373">
    <property type="entry name" value="Invasin/intimin cell-adhesion fragments"/>
    <property type="match status" value="1"/>
</dbReference>
<feature type="domain" description="BIG2" evidence="3">
    <location>
        <begin position="336"/>
        <end position="396"/>
    </location>
</feature>
<dbReference type="HOGENOM" id="CLU_688561_0_0_11"/>
<dbReference type="InterPro" id="IPR008964">
    <property type="entry name" value="Invasin/intimin_cell_adhesion"/>
</dbReference>
<dbReference type="InterPro" id="IPR003343">
    <property type="entry name" value="Big_2"/>
</dbReference>
<dbReference type="EMBL" id="CP002106">
    <property type="protein sequence ID" value="ADK67591.1"/>
    <property type="molecule type" value="Genomic_DNA"/>
</dbReference>
<keyword evidence="5" id="KW-1185">Reference proteome</keyword>
<evidence type="ECO:0000256" key="2">
    <source>
        <dbReference type="SAM" id="Phobius"/>
    </source>
</evidence>
<keyword evidence="2" id="KW-0812">Transmembrane</keyword>
<reference evidence="4 5" key="1">
    <citation type="journal article" date="2010" name="Stand. Genomic Sci.">
        <title>Complete genome sequence of Olsenella uli type strain (VPI D76D-27C).</title>
        <authorList>
            <person name="Goker M."/>
            <person name="Held B."/>
            <person name="Lucas S."/>
            <person name="Nolan M."/>
            <person name="Yasawong M."/>
            <person name="Glavina Del Rio T."/>
            <person name="Tice H."/>
            <person name="Cheng J.F."/>
            <person name="Bruce D."/>
            <person name="Detter J.C."/>
            <person name="Tapia R."/>
            <person name="Han C."/>
            <person name="Goodwin L."/>
            <person name="Pitluck S."/>
            <person name="Liolios K."/>
            <person name="Ivanova N."/>
            <person name="Mavromatis K."/>
            <person name="Mikhailova N."/>
            <person name="Pati A."/>
            <person name="Chen A."/>
            <person name="Palaniappan K."/>
            <person name="Land M."/>
            <person name="Hauser L."/>
            <person name="Chang Y.J."/>
            <person name="Jeffries C.D."/>
            <person name="Rohde M."/>
            <person name="Sikorski J."/>
            <person name="Pukall R."/>
            <person name="Woyke T."/>
            <person name="Bristow J."/>
            <person name="Eisen J.A."/>
            <person name="Markowitz V."/>
            <person name="Hugenholtz P."/>
            <person name="Kyrpides N.C."/>
            <person name="Klenk H.P."/>
            <person name="Lapidus A."/>
        </authorList>
    </citation>
    <scope>NUCLEOTIDE SEQUENCE [LARGE SCALE GENOMIC DNA]</scope>
    <source>
        <strain evidence="5">ATCC 49627 / DSM 7084 / CIP 109912 / JCM 12494 / NCIMB 702895 / VPI D76D-27C</strain>
    </source>
</reference>
<evidence type="ECO:0000256" key="1">
    <source>
        <dbReference type="SAM" id="MobiDB-lite"/>
    </source>
</evidence>
<dbReference type="RefSeq" id="WP_013251343.1">
    <property type="nucleotide sequence ID" value="NC_014363.1"/>
</dbReference>
<gene>
    <name evidence="4" type="ordered locus">Olsu_0473</name>
</gene>
<dbReference type="KEGG" id="ols:Olsu_0473"/>
<dbReference type="Proteomes" id="UP000000333">
    <property type="component" value="Chromosome"/>
</dbReference>
<dbReference type="Pfam" id="PF02368">
    <property type="entry name" value="Big_2"/>
    <property type="match status" value="1"/>
</dbReference>
<sequence>MDKKNGSRLPWLVIAIMSAIVAIMCAVGQPGAGAEDDEGIWDLHRAYGDLYVNLGDTVTFAVDVVDYDTAEVIGDNATEVIAESADAEGEGDQAAEGESEAEPREQSEDGKGDGEEKPEDGEIDLSQFKFQWYWCQHNDETGEIMYEPIEGANEPTYTIDRVSEVDLYDNNELEFVCALFPADATDLSYGNRINVSSIWFSLSLMPDDYVQTGTTQHVTVNPEGQDSKGGYVAFVTNEAGTFDFQVSGVSDAATSPSVYVAAIQGDCVVAEYESDKTSFSLACDPAYTYVISWSADATKPVSFDYTISGEASEPAYVDLNESLEPTDEGLNVYVDAVTLREDGEYQLTVANPWVDADYSIDNESVATVSDDGKIWAVGPGEATITVTQGDETAAVAVNVG</sequence>
<feature type="transmembrane region" description="Helical" evidence="2">
    <location>
        <begin position="9"/>
        <end position="29"/>
    </location>
</feature>
<keyword evidence="2" id="KW-0472">Membrane</keyword>